<evidence type="ECO:0000256" key="1">
    <source>
        <dbReference type="ARBA" id="ARBA00023015"/>
    </source>
</evidence>
<dbReference type="PANTHER" id="PTHR43280">
    <property type="entry name" value="ARAC-FAMILY TRANSCRIPTIONAL REGULATOR"/>
    <property type="match status" value="1"/>
</dbReference>
<evidence type="ECO:0000313" key="6">
    <source>
        <dbReference type="Proteomes" id="UP001156694"/>
    </source>
</evidence>
<dbReference type="RefSeq" id="WP_284378486.1">
    <property type="nucleotide sequence ID" value="NZ_BSNN01000004.1"/>
</dbReference>
<evidence type="ECO:0000256" key="3">
    <source>
        <dbReference type="ARBA" id="ARBA00023163"/>
    </source>
</evidence>
<name>A0ABQ5VWQ1_9RHOB</name>
<dbReference type="InterPro" id="IPR029062">
    <property type="entry name" value="Class_I_gatase-like"/>
</dbReference>
<dbReference type="Gene3D" id="3.40.50.880">
    <property type="match status" value="1"/>
</dbReference>
<protein>
    <submittedName>
        <fullName evidence="5">Protein GbdR</fullName>
    </submittedName>
</protein>
<dbReference type="EMBL" id="BSNN01000004">
    <property type="protein sequence ID" value="GLQ35703.1"/>
    <property type="molecule type" value="Genomic_DNA"/>
</dbReference>
<dbReference type="SMART" id="SM00342">
    <property type="entry name" value="HTH_ARAC"/>
    <property type="match status" value="1"/>
</dbReference>
<dbReference type="SUPFAM" id="SSF46689">
    <property type="entry name" value="Homeodomain-like"/>
    <property type="match status" value="2"/>
</dbReference>
<feature type="domain" description="HTH araC/xylS-type" evidence="4">
    <location>
        <begin position="216"/>
        <end position="312"/>
    </location>
</feature>
<comment type="caution">
    <text evidence="5">The sequence shown here is derived from an EMBL/GenBank/DDBJ whole genome shotgun (WGS) entry which is preliminary data.</text>
</comment>
<reference evidence="6" key="1">
    <citation type="journal article" date="2019" name="Int. J. Syst. Evol. Microbiol.">
        <title>The Global Catalogue of Microorganisms (GCM) 10K type strain sequencing project: providing services to taxonomists for standard genome sequencing and annotation.</title>
        <authorList>
            <consortium name="The Broad Institute Genomics Platform"/>
            <consortium name="The Broad Institute Genome Sequencing Center for Infectious Disease"/>
            <person name="Wu L."/>
            <person name="Ma J."/>
        </authorList>
    </citation>
    <scope>NUCLEOTIDE SEQUENCE [LARGE SCALE GENOMIC DNA]</scope>
    <source>
        <strain evidence="6">NBRC 110140</strain>
    </source>
</reference>
<proteinExistence type="predicted"/>
<gene>
    <name evidence="5" type="primary">gbdR</name>
    <name evidence="5" type="ORF">GCM10007939_19860</name>
</gene>
<dbReference type="SUPFAM" id="SSF52317">
    <property type="entry name" value="Class I glutamine amidotransferase-like"/>
    <property type="match status" value="1"/>
</dbReference>
<keyword evidence="2" id="KW-0238">DNA-binding</keyword>
<dbReference type="InterPro" id="IPR009057">
    <property type="entry name" value="Homeodomain-like_sf"/>
</dbReference>
<dbReference type="Gene3D" id="1.10.10.60">
    <property type="entry name" value="Homeodomain-like"/>
    <property type="match status" value="1"/>
</dbReference>
<evidence type="ECO:0000259" key="4">
    <source>
        <dbReference type="PROSITE" id="PS01124"/>
    </source>
</evidence>
<accession>A0ABQ5VWQ1</accession>
<organism evidence="5 6">
    <name type="scientific">Amylibacter marinus</name>
    <dbReference type="NCBI Taxonomy" id="1475483"/>
    <lineage>
        <taxon>Bacteria</taxon>
        <taxon>Pseudomonadati</taxon>
        <taxon>Pseudomonadota</taxon>
        <taxon>Alphaproteobacteria</taxon>
        <taxon>Rhodobacterales</taxon>
        <taxon>Paracoccaceae</taxon>
        <taxon>Amylibacter</taxon>
    </lineage>
</organism>
<evidence type="ECO:0000313" key="5">
    <source>
        <dbReference type="EMBL" id="GLQ35703.1"/>
    </source>
</evidence>
<dbReference type="PROSITE" id="PS01124">
    <property type="entry name" value="HTH_ARAC_FAMILY_2"/>
    <property type="match status" value="1"/>
</dbReference>
<evidence type="ECO:0000256" key="2">
    <source>
        <dbReference type="ARBA" id="ARBA00023125"/>
    </source>
</evidence>
<dbReference type="PANTHER" id="PTHR43280:SF2">
    <property type="entry name" value="HTH-TYPE TRANSCRIPTIONAL REGULATOR EXSA"/>
    <property type="match status" value="1"/>
</dbReference>
<keyword evidence="1" id="KW-0805">Transcription regulation</keyword>
<keyword evidence="3" id="KW-0804">Transcription</keyword>
<dbReference type="Proteomes" id="UP001156694">
    <property type="component" value="Unassembled WGS sequence"/>
</dbReference>
<dbReference type="Pfam" id="PF12833">
    <property type="entry name" value="HTH_18"/>
    <property type="match status" value="1"/>
</dbReference>
<sequence>MTTAAPLKFDIILSDGFVSTEMSGVVDVLRLTNRVMGRPVFEYRYVSVAGGDVKSSADTWVRSDPLPQIPDADYAVFLGNSDLSFTSRYIERSVHAYSYAGAQVILLAEAAAMYIAANPDSVTGHTTHWENRVLLEENKGIFDVETRLAVTGERVITCAGLIATYDVMLQIASNHISKANILTVSSILLLDHVRAFETKQPGTADVLHNSSDPTIDRAIRLMQANLEEPMTTQALADHLRLTTRSLERQFRRHLGRSPGRFYRELRLIRAHNFLVNTNMSLSEVATACGFGSNFGRAYREYYGKTPLKMRKEKTVSKNESKG</sequence>
<dbReference type="InterPro" id="IPR018060">
    <property type="entry name" value="HTH_AraC"/>
</dbReference>
<keyword evidence="6" id="KW-1185">Reference proteome</keyword>